<dbReference type="Proteomes" id="UP000676079">
    <property type="component" value="Chromosome"/>
</dbReference>
<protein>
    <submittedName>
        <fullName evidence="2">DUF4132 domain-containing protein</fullName>
    </submittedName>
</protein>
<dbReference type="EMBL" id="CP074133">
    <property type="protein sequence ID" value="QUX24629.1"/>
    <property type="molecule type" value="Genomic_DNA"/>
</dbReference>
<organism evidence="2 3">
    <name type="scientific">Nocardiopsis changdeensis</name>
    <dbReference type="NCBI Taxonomy" id="2831969"/>
    <lineage>
        <taxon>Bacteria</taxon>
        <taxon>Bacillati</taxon>
        <taxon>Actinomycetota</taxon>
        <taxon>Actinomycetes</taxon>
        <taxon>Streptosporangiales</taxon>
        <taxon>Nocardiopsidaceae</taxon>
        <taxon>Nocardiopsis</taxon>
    </lineage>
</organism>
<keyword evidence="3" id="KW-1185">Reference proteome</keyword>
<dbReference type="RefSeq" id="WP_220560059.1">
    <property type="nucleotide sequence ID" value="NZ_CP074133.1"/>
</dbReference>
<accession>A0ABX8BTV6</accession>
<dbReference type="InterPro" id="IPR025406">
    <property type="entry name" value="DUF4132"/>
</dbReference>
<evidence type="ECO:0000259" key="1">
    <source>
        <dbReference type="Pfam" id="PF13569"/>
    </source>
</evidence>
<name>A0ABX8BTV6_9ACTN</name>
<feature type="domain" description="DUF4132" evidence="1">
    <location>
        <begin position="36"/>
        <end position="214"/>
    </location>
</feature>
<evidence type="ECO:0000313" key="2">
    <source>
        <dbReference type="EMBL" id="QUX24629.1"/>
    </source>
</evidence>
<proteinExistence type="predicted"/>
<dbReference type="Pfam" id="PF13569">
    <property type="entry name" value="DUF4132"/>
    <property type="match status" value="1"/>
</dbReference>
<sequence>MSTTSPHVTEPIWTEGPDGYSLAIEGTALACRNAKGTRLKTVPKKVRESEQAQRLSDVLLWLERHERDCAARVESWLLGSLPVPAAVLSRVWADPSWQGLLSDLFVAPEGGGEGGFLRGVDDRGRIGVLDLDAESTWLDADRVVPLHPVLIEDLDDVREFALELGITQRLPQLTRQIHRLPDTLDADATRVDDYAGGRFEQLRHAAGLAQRHGFPVRGGYTTCRVVEGGRPVQARYWIGSDAPDWETETGPLVWVDDDERVLKLTEIGPVAWSEGVRMAELVHAGRKNTEEEKK</sequence>
<evidence type="ECO:0000313" key="3">
    <source>
        <dbReference type="Proteomes" id="UP000676079"/>
    </source>
</evidence>
<gene>
    <name evidence="2" type="ORF">KGD84_10375</name>
</gene>
<reference evidence="2 3" key="1">
    <citation type="submission" date="2021-05" db="EMBL/GenBank/DDBJ databases">
        <title>Direct Submission.</title>
        <authorList>
            <person name="Li K."/>
            <person name="Gao J."/>
        </authorList>
    </citation>
    <scope>NUCLEOTIDE SEQUENCE [LARGE SCALE GENOMIC DNA]</scope>
    <source>
        <strain evidence="2 3">Mg02</strain>
    </source>
</reference>